<evidence type="ECO:0000256" key="1">
    <source>
        <dbReference type="SAM" id="MobiDB-lite"/>
    </source>
</evidence>
<name>A0A3M0GRI1_9CORY</name>
<organism evidence="3 4">
    <name type="scientific">Corynebacterium macginleyi</name>
    <dbReference type="NCBI Taxonomy" id="38290"/>
    <lineage>
        <taxon>Bacteria</taxon>
        <taxon>Bacillati</taxon>
        <taxon>Actinomycetota</taxon>
        <taxon>Actinomycetes</taxon>
        <taxon>Mycobacteriales</taxon>
        <taxon>Corynebacteriaceae</taxon>
        <taxon>Corynebacterium</taxon>
    </lineage>
</organism>
<feature type="compositionally biased region" description="Low complexity" evidence="1">
    <location>
        <begin position="42"/>
        <end position="56"/>
    </location>
</feature>
<comment type="caution">
    <text evidence="3">The sequence shown here is derived from an EMBL/GenBank/DDBJ whole genome shotgun (WGS) entry which is preliminary data.</text>
</comment>
<dbReference type="RefSeq" id="WP_121927202.1">
    <property type="nucleotide sequence ID" value="NZ_CP068291.1"/>
</dbReference>
<dbReference type="Proteomes" id="UP000270649">
    <property type="component" value="Unassembled WGS sequence"/>
</dbReference>
<feature type="region of interest" description="Disordered" evidence="1">
    <location>
        <begin position="40"/>
        <end position="89"/>
    </location>
</feature>
<sequence>MSQSTLTRVFAAGAGIGCILSLNACYSPSDDTAVDTSFAAQEESTSSRAESMTSSAKTSEPAKTTAAGQPTKTVEDTTPLSHNRHQAQDNVPHNVFGGMGAPSLADHRHLPPGLGNLVPTGIRVAAHDSYTRVVVDLEGEGEAGWFTTYTAQPTHQASGLPVEVQGATFLNLGIEGTPWPSTPELEQKFMDTGITPGAGVVQEINYTTTFEAQTQLVIGLKKQTPYSVTFLQEPKRLVLDFQN</sequence>
<accession>A0A3M0GRI1</accession>
<evidence type="ECO:0000313" key="3">
    <source>
        <dbReference type="EMBL" id="RMB64323.1"/>
    </source>
</evidence>
<reference evidence="3 4" key="1">
    <citation type="submission" date="2018-10" db="EMBL/GenBank/DDBJ databases">
        <title>Corynebacterium macginleyi genome sequencing and assembly of the type strain and two clinical samples.</title>
        <authorList>
            <person name="Bernier A.-M."/>
            <person name="Bernard K."/>
        </authorList>
    </citation>
    <scope>NUCLEOTIDE SEQUENCE [LARGE SCALE GENOMIC DNA]</scope>
    <source>
        <strain evidence="3 4">NML 120205</strain>
    </source>
</reference>
<evidence type="ECO:0000313" key="4">
    <source>
        <dbReference type="Proteomes" id="UP000270649"/>
    </source>
</evidence>
<dbReference type="Pfam" id="PF24837">
    <property type="entry name" value="AMIN-like"/>
    <property type="match status" value="1"/>
</dbReference>
<proteinExistence type="predicted"/>
<dbReference type="InterPro" id="IPR056303">
    <property type="entry name" value="AMIN-like"/>
</dbReference>
<feature type="compositionally biased region" description="Polar residues" evidence="1">
    <location>
        <begin position="57"/>
        <end position="81"/>
    </location>
</feature>
<dbReference type="EMBL" id="REGC01000001">
    <property type="protein sequence ID" value="RMB64323.1"/>
    <property type="molecule type" value="Genomic_DNA"/>
</dbReference>
<feature type="domain" description="AMIN-like" evidence="2">
    <location>
        <begin position="118"/>
        <end position="242"/>
    </location>
</feature>
<protein>
    <recommendedName>
        <fullName evidence="2">AMIN-like domain-containing protein</fullName>
    </recommendedName>
</protein>
<gene>
    <name evidence="3" type="ORF">D9543_00620</name>
</gene>
<dbReference type="AlphaFoldDB" id="A0A3M0GRI1"/>
<evidence type="ECO:0000259" key="2">
    <source>
        <dbReference type="Pfam" id="PF24837"/>
    </source>
</evidence>
<dbReference type="Gene3D" id="2.60.40.3500">
    <property type="match status" value="1"/>
</dbReference>